<reference evidence="23" key="1">
    <citation type="journal article" date="2019" name="Int. J. Syst. Evol. Microbiol.">
        <title>The Global Catalogue of Microorganisms (GCM) 10K type strain sequencing project: providing services to taxonomists for standard genome sequencing and annotation.</title>
        <authorList>
            <consortium name="The Broad Institute Genomics Platform"/>
            <consortium name="The Broad Institute Genome Sequencing Center for Infectious Disease"/>
            <person name="Wu L."/>
            <person name="Ma J."/>
        </authorList>
    </citation>
    <scope>NUCLEOTIDE SEQUENCE [LARGE SCALE GENOMIC DNA]</scope>
    <source>
        <strain evidence="23">CCUG 56607</strain>
    </source>
</reference>
<evidence type="ECO:0000313" key="22">
    <source>
        <dbReference type="EMBL" id="MFD1019323.1"/>
    </source>
</evidence>
<dbReference type="PROSITE" id="PS51385">
    <property type="entry name" value="YJEF_N"/>
    <property type="match status" value="1"/>
</dbReference>
<keyword evidence="5 18" id="KW-0479">Metal-binding</keyword>
<feature type="binding site" evidence="18">
    <location>
        <position position="126"/>
    </location>
    <ligand>
        <name>K(+)</name>
        <dbReference type="ChEBI" id="CHEBI:29103"/>
    </ligand>
</feature>
<evidence type="ECO:0000256" key="18">
    <source>
        <dbReference type="HAMAP-Rule" id="MF_01966"/>
    </source>
</evidence>
<feature type="binding site" evidence="17">
    <location>
        <begin position="413"/>
        <end position="417"/>
    </location>
    <ligand>
        <name>AMP</name>
        <dbReference type="ChEBI" id="CHEBI:456215"/>
    </ligand>
</feature>
<comment type="catalytic activity">
    <reaction evidence="1 18 19">
        <text>(6R)-NADHX = (6S)-NADHX</text>
        <dbReference type="Rhea" id="RHEA:32215"/>
        <dbReference type="ChEBI" id="CHEBI:64074"/>
        <dbReference type="ChEBI" id="CHEBI:64075"/>
        <dbReference type="EC" id="5.1.99.6"/>
    </reaction>
</comment>
<feature type="binding site" evidence="18">
    <location>
        <position position="58"/>
    </location>
    <ligand>
        <name>K(+)</name>
        <dbReference type="ChEBI" id="CHEBI:29103"/>
    </ligand>
</feature>
<proteinExistence type="inferred from homology"/>
<comment type="function">
    <text evidence="14 19">Bifunctional enzyme that catalyzes the epimerization of the S- and R-forms of NAD(P)HX and the dehydration of the S-form of NAD(P)HX at the expense of ADP, which is converted to AMP. This allows the repair of both epimers of NAD(P)HX, a damaged form of NAD(P)H that is a result of enzymatic or heat-dependent hydration.</text>
</comment>
<dbReference type="HAMAP" id="MF_01966">
    <property type="entry name" value="NADHX_epimerase"/>
    <property type="match status" value="1"/>
</dbReference>
<dbReference type="InterPro" id="IPR000631">
    <property type="entry name" value="CARKD"/>
</dbReference>
<accession>A0ABW3L2J2</accession>
<feature type="binding site" evidence="18">
    <location>
        <position position="159"/>
    </location>
    <ligand>
        <name>(6S)-NADPHX</name>
        <dbReference type="ChEBI" id="CHEBI:64076"/>
    </ligand>
</feature>
<sequence>MNIVTAKEMYVWDRQAMEEAGIDGKILMENAGRAVAQNVEKLVDKRQRILVLIGAGNNGGDGFVIARTLLNKGYTVRAVQVVPDEKIKGDALAHKHMFLASNYQLEHLEKLLDLFQSIDHSDVVIDSMLGIGVEGRLRSPIDQVVEYLNQSKCLKIAVDIPSGVPADEGVTDFSGLKVDHTFTIAAPKISMFIEKTAPYFGEWEVVEIGLPTAKLKKAKRKLWEKRDVAATFPRRNAYAHKGVHGKALFVGGSFSMPGSIAMAARAGLRSGAGLATVATVESAWPSVAAHIPEATYTRVEEEAGSMVGVIDSGIEGYDAIAIGMGMGRKEGAEAMLRNVLEKSTCPVLIDADGLYHAKQLLDEVSVRNAPVILTPHPGEMAHLLGIKVPELLARPFEWSQRLASERGVYVVLKGPATIITTPEGTQYVETSGNAGLAKGGSGDVLSGILLAMIMQTSSVADALCNGCFLHGKTAERLTEDSHSQVDLLATDVVEGLSQTLRTFSG</sequence>
<comment type="caution">
    <text evidence="17">Lacks conserved residue(s) required for the propagation of feature annotation.</text>
</comment>
<keyword evidence="11 18" id="KW-0413">Isomerase</keyword>
<dbReference type="PROSITE" id="PS51383">
    <property type="entry name" value="YJEF_C_3"/>
    <property type="match status" value="1"/>
</dbReference>
<evidence type="ECO:0000256" key="19">
    <source>
        <dbReference type="PIRNR" id="PIRNR017184"/>
    </source>
</evidence>
<feature type="domain" description="YjeF N-terminal" evidence="21">
    <location>
        <begin position="9"/>
        <end position="216"/>
    </location>
</feature>
<dbReference type="PIRSF" id="PIRSF017184">
    <property type="entry name" value="Nnr"/>
    <property type="match status" value="1"/>
</dbReference>
<evidence type="ECO:0000256" key="4">
    <source>
        <dbReference type="ARBA" id="ARBA00009524"/>
    </source>
</evidence>
<comment type="catalytic activity">
    <reaction evidence="15 17 19">
        <text>(6S)-NADHX + ADP = AMP + phosphate + NADH + H(+)</text>
        <dbReference type="Rhea" id="RHEA:32223"/>
        <dbReference type="ChEBI" id="CHEBI:15378"/>
        <dbReference type="ChEBI" id="CHEBI:43474"/>
        <dbReference type="ChEBI" id="CHEBI:57945"/>
        <dbReference type="ChEBI" id="CHEBI:64074"/>
        <dbReference type="ChEBI" id="CHEBI:456215"/>
        <dbReference type="ChEBI" id="CHEBI:456216"/>
        <dbReference type="EC" id="4.2.1.136"/>
    </reaction>
</comment>
<dbReference type="PANTHER" id="PTHR12592:SF0">
    <property type="entry name" value="ATP-DEPENDENT (S)-NAD(P)H-HYDRATE DEHYDRATASE"/>
    <property type="match status" value="1"/>
</dbReference>
<keyword evidence="6 17" id="KW-0547">Nucleotide-binding</keyword>
<dbReference type="SUPFAM" id="SSF64153">
    <property type="entry name" value="YjeF N-terminal domain-like"/>
    <property type="match status" value="1"/>
</dbReference>
<evidence type="ECO:0000259" key="20">
    <source>
        <dbReference type="PROSITE" id="PS51383"/>
    </source>
</evidence>
<evidence type="ECO:0000256" key="1">
    <source>
        <dbReference type="ARBA" id="ARBA00000013"/>
    </source>
</evidence>
<keyword evidence="7 17" id="KW-0067">ATP-binding</keyword>
<dbReference type="InterPro" id="IPR030677">
    <property type="entry name" value="Nnr"/>
</dbReference>
<dbReference type="InterPro" id="IPR036652">
    <property type="entry name" value="YjeF_N_dom_sf"/>
</dbReference>
<gene>
    <name evidence="18" type="primary">nnrE</name>
    <name evidence="17" type="synonym">nnrD</name>
    <name evidence="22" type="ORF">ACFQ2J_08955</name>
</gene>
<feature type="binding site" evidence="18">
    <location>
        <position position="162"/>
    </location>
    <ligand>
        <name>K(+)</name>
        <dbReference type="ChEBI" id="CHEBI:29103"/>
    </ligand>
</feature>
<keyword evidence="9 18" id="KW-0630">Potassium</keyword>
<feature type="binding site" evidence="18">
    <location>
        <begin position="57"/>
        <end position="61"/>
    </location>
    <ligand>
        <name>(6S)-NADPHX</name>
        <dbReference type="ChEBI" id="CHEBI:64076"/>
    </ligand>
</feature>
<evidence type="ECO:0000256" key="8">
    <source>
        <dbReference type="ARBA" id="ARBA00022857"/>
    </source>
</evidence>
<dbReference type="HAMAP" id="MF_01965">
    <property type="entry name" value="NADHX_dehydratase"/>
    <property type="match status" value="1"/>
</dbReference>
<dbReference type="Gene3D" id="3.40.1190.20">
    <property type="match status" value="1"/>
</dbReference>
<dbReference type="RefSeq" id="WP_386058983.1">
    <property type="nucleotide sequence ID" value="NZ_JBHTKL010000002.1"/>
</dbReference>
<feature type="binding site" evidence="18">
    <location>
        <begin position="130"/>
        <end position="136"/>
    </location>
    <ligand>
        <name>(6S)-NADPHX</name>
        <dbReference type="ChEBI" id="CHEBI:64076"/>
    </ligand>
</feature>
<keyword evidence="8 17" id="KW-0521">NADP</keyword>
<dbReference type="Proteomes" id="UP001596990">
    <property type="component" value="Unassembled WGS sequence"/>
</dbReference>
<dbReference type="EMBL" id="JBHTKL010000002">
    <property type="protein sequence ID" value="MFD1019323.1"/>
    <property type="molecule type" value="Genomic_DNA"/>
</dbReference>
<feature type="binding site" evidence="17">
    <location>
        <position position="443"/>
    </location>
    <ligand>
        <name>(6S)-NADPHX</name>
        <dbReference type="ChEBI" id="CHEBI:64076"/>
    </ligand>
</feature>
<evidence type="ECO:0000313" key="23">
    <source>
        <dbReference type="Proteomes" id="UP001596990"/>
    </source>
</evidence>
<dbReference type="Pfam" id="PF03853">
    <property type="entry name" value="YjeF_N"/>
    <property type="match status" value="1"/>
</dbReference>
<feature type="domain" description="YjeF C-terminal" evidence="20">
    <location>
        <begin position="224"/>
        <end position="503"/>
    </location>
</feature>
<comment type="function">
    <text evidence="18">Catalyzes the epimerization of the S- and R-forms of NAD(P)HX, a damaged form of NAD(P)H that is a result of enzymatic or heat-dependent hydration. This is a prerequisite for the S-specific NAD(P)H-hydrate dehydratase to allow the repair of both epimers of NAD(P)HX.</text>
</comment>
<keyword evidence="10 17" id="KW-0520">NAD</keyword>
<organism evidence="22 23">
    <name type="scientific">Thalassobacillus hwangdonensis</name>
    <dbReference type="NCBI Taxonomy" id="546108"/>
    <lineage>
        <taxon>Bacteria</taxon>
        <taxon>Bacillati</taxon>
        <taxon>Bacillota</taxon>
        <taxon>Bacilli</taxon>
        <taxon>Bacillales</taxon>
        <taxon>Bacillaceae</taxon>
        <taxon>Thalassobacillus</taxon>
    </lineage>
</organism>
<evidence type="ECO:0000256" key="11">
    <source>
        <dbReference type="ARBA" id="ARBA00023235"/>
    </source>
</evidence>
<comment type="catalytic activity">
    <reaction evidence="16 17 19">
        <text>(6S)-NADPHX + ADP = AMP + phosphate + NADPH + H(+)</text>
        <dbReference type="Rhea" id="RHEA:32235"/>
        <dbReference type="ChEBI" id="CHEBI:15378"/>
        <dbReference type="ChEBI" id="CHEBI:43474"/>
        <dbReference type="ChEBI" id="CHEBI:57783"/>
        <dbReference type="ChEBI" id="CHEBI:64076"/>
        <dbReference type="ChEBI" id="CHEBI:456215"/>
        <dbReference type="ChEBI" id="CHEBI:456216"/>
        <dbReference type="EC" id="4.2.1.136"/>
    </reaction>
</comment>
<dbReference type="SUPFAM" id="SSF53613">
    <property type="entry name" value="Ribokinase-like"/>
    <property type="match status" value="1"/>
</dbReference>
<protein>
    <recommendedName>
        <fullName evidence="19">Bifunctional NAD(P)H-hydrate repair enzyme</fullName>
    </recommendedName>
    <alternativeName>
        <fullName evidence="19">Nicotinamide nucleotide repair protein</fullName>
    </alternativeName>
    <domain>
        <recommendedName>
            <fullName evidence="19">ADP-dependent (S)-NAD(P)H-hydrate dehydratase</fullName>
            <ecNumber evidence="19">4.2.1.136</ecNumber>
        </recommendedName>
        <alternativeName>
            <fullName evidence="19">ADP-dependent NAD(P)HX dehydratase</fullName>
        </alternativeName>
    </domain>
    <domain>
        <recommendedName>
            <fullName evidence="19">NAD(P)H-hydrate epimerase</fullName>
            <ecNumber evidence="19">5.1.99.6</ecNumber>
        </recommendedName>
    </domain>
</protein>
<dbReference type="Pfam" id="PF01256">
    <property type="entry name" value="Carb_kinase"/>
    <property type="match status" value="1"/>
</dbReference>
<evidence type="ECO:0000256" key="7">
    <source>
        <dbReference type="ARBA" id="ARBA00022840"/>
    </source>
</evidence>
<comment type="similarity">
    <text evidence="4 19">In the C-terminal section; belongs to the NnrD/CARKD family.</text>
</comment>
<feature type="binding site" evidence="17">
    <location>
        <position position="325"/>
    </location>
    <ligand>
        <name>(6S)-NADPHX</name>
        <dbReference type="ChEBI" id="CHEBI:64076"/>
    </ligand>
</feature>
<comment type="similarity">
    <text evidence="18">Belongs to the NnrE/AIBP family.</text>
</comment>
<keyword evidence="12 17" id="KW-0456">Lyase</keyword>
<dbReference type="NCBIfam" id="TIGR00197">
    <property type="entry name" value="yjeF_nterm"/>
    <property type="match status" value="1"/>
</dbReference>
<comment type="subunit">
    <text evidence="17">Homotetramer.</text>
</comment>
<dbReference type="EC" id="4.2.1.136" evidence="19"/>
<feature type="binding site" evidence="17">
    <location>
        <position position="442"/>
    </location>
    <ligand>
        <name>AMP</name>
        <dbReference type="ChEBI" id="CHEBI:456215"/>
    </ligand>
</feature>
<evidence type="ECO:0000256" key="5">
    <source>
        <dbReference type="ARBA" id="ARBA00022723"/>
    </source>
</evidence>
<evidence type="ECO:0000256" key="9">
    <source>
        <dbReference type="ARBA" id="ARBA00022958"/>
    </source>
</evidence>
<keyword evidence="13" id="KW-0511">Multifunctional enzyme</keyword>
<feature type="binding site" evidence="17">
    <location>
        <position position="376"/>
    </location>
    <ligand>
        <name>(6S)-NADPHX</name>
        <dbReference type="ChEBI" id="CHEBI:64076"/>
    </ligand>
</feature>
<evidence type="ECO:0000256" key="10">
    <source>
        <dbReference type="ARBA" id="ARBA00023027"/>
    </source>
</evidence>
<evidence type="ECO:0000256" key="14">
    <source>
        <dbReference type="ARBA" id="ARBA00025153"/>
    </source>
</evidence>
<evidence type="ECO:0000256" key="3">
    <source>
        <dbReference type="ARBA" id="ARBA00006001"/>
    </source>
</evidence>
<comment type="cofactor">
    <cofactor evidence="17">
        <name>Mg(2+)</name>
        <dbReference type="ChEBI" id="CHEBI:18420"/>
    </cofactor>
</comment>
<dbReference type="InterPro" id="IPR017953">
    <property type="entry name" value="Carbohydrate_kinase_pred_CS"/>
</dbReference>
<comment type="cofactor">
    <cofactor evidence="18 19">
        <name>K(+)</name>
        <dbReference type="ChEBI" id="CHEBI:29103"/>
    </cofactor>
    <text evidence="18 19">Binds 1 potassium ion per subunit.</text>
</comment>
<evidence type="ECO:0000256" key="13">
    <source>
        <dbReference type="ARBA" id="ARBA00023268"/>
    </source>
</evidence>
<evidence type="ECO:0000259" key="21">
    <source>
        <dbReference type="PROSITE" id="PS51385"/>
    </source>
</evidence>
<dbReference type="InterPro" id="IPR004443">
    <property type="entry name" value="YjeF_N_dom"/>
</dbReference>
<dbReference type="PROSITE" id="PS01050">
    <property type="entry name" value="YJEF_C_2"/>
    <property type="match status" value="1"/>
</dbReference>
<evidence type="ECO:0000256" key="12">
    <source>
        <dbReference type="ARBA" id="ARBA00023239"/>
    </source>
</evidence>
<dbReference type="Gene3D" id="3.40.50.10260">
    <property type="entry name" value="YjeF N-terminal domain"/>
    <property type="match status" value="1"/>
</dbReference>
<comment type="similarity">
    <text evidence="3 19">In the N-terminal section; belongs to the NnrE/AIBP family.</text>
</comment>
<dbReference type="EC" id="5.1.99.6" evidence="19"/>
<comment type="function">
    <text evidence="17">Catalyzes the dehydration of the S-form of NAD(P)HX at the expense of ADP, which is converted to AMP. Together with NAD(P)HX epimerase, which catalyzes the epimerization of the S- and R-forms, the enzyme allows the repair of both epimers of NAD(P)HX, a damaged form of NAD(P)H that is a result of enzymatic or heat-dependent hydration.</text>
</comment>
<dbReference type="PANTHER" id="PTHR12592">
    <property type="entry name" value="ATP-DEPENDENT (S)-NAD(P)H-HYDRATE DEHYDRATASE FAMILY MEMBER"/>
    <property type="match status" value="1"/>
</dbReference>
<comment type="caution">
    <text evidence="22">The sequence shown here is derived from an EMBL/GenBank/DDBJ whole genome shotgun (WGS) entry which is preliminary data.</text>
</comment>
<dbReference type="InterPro" id="IPR029056">
    <property type="entry name" value="Ribokinase-like"/>
</dbReference>
<keyword evidence="23" id="KW-1185">Reference proteome</keyword>
<evidence type="ECO:0000256" key="15">
    <source>
        <dbReference type="ARBA" id="ARBA00048238"/>
    </source>
</evidence>
<evidence type="ECO:0000256" key="17">
    <source>
        <dbReference type="HAMAP-Rule" id="MF_01965"/>
    </source>
</evidence>
<dbReference type="CDD" id="cd01171">
    <property type="entry name" value="YXKO-related"/>
    <property type="match status" value="1"/>
</dbReference>
<comment type="similarity">
    <text evidence="17">Belongs to the NnrD/CARKD family.</text>
</comment>
<dbReference type="NCBIfam" id="TIGR00196">
    <property type="entry name" value="yjeF_cterm"/>
    <property type="match status" value="1"/>
</dbReference>
<comment type="catalytic activity">
    <reaction evidence="2 18 19">
        <text>(6R)-NADPHX = (6S)-NADPHX</text>
        <dbReference type="Rhea" id="RHEA:32227"/>
        <dbReference type="ChEBI" id="CHEBI:64076"/>
        <dbReference type="ChEBI" id="CHEBI:64077"/>
        <dbReference type="EC" id="5.1.99.6"/>
    </reaction>
</comment>
<evidence type="ECO:0000256" key="6">
    <source>
        <dbReference type="ARBA" id="ARBA00022741"/>
    </source>
</evidence>
<evidence type="ECO:0000256" key="2">
    <source>
        <dbReference type="ARBA" id="ARBA00000909"/>
    </source>
</evidence>
<name>A0ABW3L2J2_9BACI</name>
<evidence type="ECO:0000256" key="16">
    <source>
        <dbReference type="ARBA" id="ARBA00049209"/>
    </source>
</evidence>